<accession>A0A9X2CFK0</accession>
<evidence type="ECO:0000256" key="1">
    <source>
        <dbReference type="SAM" id="Phobius"/>
    </source>
</evidence>
<reference evidence="2" key="1">
    <citation type="submission" date="2022-01" db="EMBL/GenBank/DDBJ databases">
        <title>Whole genome-based taxonomy of the Shewanellaceae.</title>
        <authorList>
            <person name="Martin-Rodriguez A.J."/>
        </authorList>
    </citation>
    <scope>NUCLEOTIDE SEQUENCE</scope>
    <source>
        <strain evidence="2">KCTC 23973</strain>
    </source>
</reference>
<dbReference type="RefSeq" id="WP_248949022.1">
    <property type="nucleotide sequence ID" value="NZ_JAKILB010000002.1"/>
</dbReference>
<keyword evidence="3" id="KW-1185">Reference proteome</keyword>
<proteinExistence type="predicted"/>
<organism evidence="2 3">
    <name type="scientific">Shewanella pneumatophori</name>
    <dbReference type="NCBI Taxonomy" id="314092"/>
    <lineage>
        <taxon>Bacteria</taxon>
        <taxon>Pseudomonadati</taxon>
        <taxon>Pseudomonadota</taxon>
        <taxon>Gammaproteobacteria</taxon>
        <taxon>Alteromonadales</taxon>
        <taxon>Shewanellaceae</taxon>
        <taxon>Shewanella</taxon>
    </lineage>
</organism>
<dbReference type="EMBL" id="JAKILB010000002">
    <property type="protein sequence ID" value="MCL1137911.1"/>
    <property type="molecule type" value="Genomic_DNA"/>
</dbReference>
<comment type="caution">
    <text evidence="2">The sequence shown here is derived from an EMBL/GenBank/DDBJ whole genome shotgun (WGS) entry which is preliminary data.</text>
</comment>
<feature type="transmembrane region" description="Helical" evidence="1">
    <location>
        <begin position="33"/>
        <end position="56"/>
    </location>
</feature>
<sequence length="87" mass="9667">MWPKSLTAFFGGLLLSVSMMLSLYLLLPIAIDIKLLVGLLAGFSIWVAAMVYYYSFNSAKTSALACGKFLLLSVAVNFLLYWYQSLL</sequence>
<feature type="transmembrane region" description="Helical" evidence="1">
    <location>
        <begin position="6"/>
        <end position="26"/>
    </location>
</feature>
<keyword evidence="1" id="KW-0812">Transmembrane</keyword>
<gene>
    <name evidence="2" type="ORF">L2740_05020</name>
</gene>
<evidence type="ECO:0000313" key="2">
    <source>
        <dbReference type="EMBL" id="MCL1137911.1"/>
    </source>
</evidence>
<dbReference type="AlphaFoldDB" id="A0A9X2CFK0"/>
<feature type="transmembrane region" description="Helical" evidence="1">
    <location>
        <begin position="62"/>
        <end position="83"/>
    </location>
</feature>
<name>A0A9X2CFK0_9GAMM</name>
<keyword evidence="1" id="KW-0472">Membrane</keyword>
<dbReference type="Proteomes" id="UP001139293">
    <property type="component" value="Unassembled WGS sequence"/>
</dbReference>
<protein>
    <submittedName>
        <fullName evidence="2">Uncharacterized protein</fullName>
    </submittedName>
</protein>
<evidence type="ECO:0000313" key="3">
    <source>
        <dbReference type="Proteomes" id="UP001139293"/>
    </source>
</evidence>
<keyword evidence="1" id="KW-1133">Transmembrane helix</keyword>